<organism evidence="1 2">
    <name type="scientific">Trametes sanguinea</name>
    <dbReference type="NCBI Taxonomy" id="158606"/>
    <lineage>
        <taxon>Eukaryota</taxon>
        <taxon>Fungi</taxon>
        <taxon>Dikarya</taxon>
        <taxon>Basidiomycota</taxon>
        <taxon>Agaricomycotina</taxon>
        <taxon>Agaricomycetes</taxon>
        <taxon>Polyporales</taxon>
        <taxon>Polyporaceae</taxon>
        <taxon>Trametes</taxon>
    </lineage>
</organism>
<keyword evidence="2" id="KW-1185">Reference proteome</keyword>
<accession>A0ACC1MG16</accession>
<dbReference type="Proteomes" id="UP001144978">
    <property type="component" value="Unassembled WGS sequence"/>
</dbReference>
<evidence type="ECO:0000313" key="1">
    <source>
        <dbReference type="EMBL" id="KAJ2965932.1"/>
    </source>
</evidence>
<gene>
    <name evidence="1" type="ORF">NUW54_g13952</name>
</gene>
<protein>
    <submittedName>
        <fullName evidence="1">Uncharacterized protein</fullName>
    </submittedName>
</protein>
<sequence length="212" mass="21914">MQLASSGVRALKGAQGHFFPSGGGANAATRAIHIPAYVPRPSPSQASSTAHKVIKQTRTILSRFVAHLTAPGVLRAPGDVAAGGPRSFHSPATRMPSIHDRMSYSARTFLAGGPTPFLPRAPVVPRSVTQVGLGTARNFSSGRPLFQHLAENVPITLLSFESANDVFGRTTNPHNRDYSPGGSTGGEAALLAYGGSRLGIGTDVAGSVRAPA</sequence>
<comment type="caution">
    <text evidence="1">The sequence shown here is derived from an EMBL/GenBank/DDBJ whole genome shotgun (WGS) entry which is preliminary data.</text>
</comment>
<dbReference type="EMBL" id="JANSHE010006829">
    <property type="protein sequence ID" value="KAJ2965932.1"/>
    <property type="molecule type" value="Genomic_DNA"/>
</dbReference>
<proteinExistence type="predicted"/>
<evidence type="ECO:0000313" key="2">
    <source>
        <dbReference type="Proteomes" id="UP001144978"/>
    </source>
</evidence>
<reference evidence="1" key="1">
    <citation type="submission" date="2022-08" db="EMBL/GenBank/DDBJ databases">
        <title>Genome Sequence of Pycnoporus sanguineus.</title>
        <authorList>
            <person name="Buettner E."/>
        </authorList>
    </citation>
    <scope>NUCLEOTIDE SEQUENCE</scope>
    <source>
        <strain evidence="1">CG-C14</strain>
    </source>
</reference>
<name>A0ACC1MG16_9APHY</name>